<evidence type="ECO:0000313" key="2">
    <source>
        <dbReference type="Proteomes" id="UP000290289"/>
    </source>
</evidence>
<comment type="caution">
    <text evidence="1">The sequence shown here is derived from an EMBL/GenBank/DDBJ whole genome shotgun (WGS) entry which is preliminary data.</text>
</comment>
<keyword evidence="2" id="KW-1185">Reference proteome</keyword>
<accession>A0A498HL72</accession>
<evidence type="ECO:0000313" key="1">
    <source>
        <dbReference type="EMBL" id="RXH70652.1"/>
    </source>
</evidence>
<proteinExistence type="predicted"/>
<gene>
    <name evidence="1" type="ORF">DVH24_013398</name>
</gene>
<reference evidence="1 2" key="1">
    <citation type="submission" date="2018-10" db="EMBL/GenBank/DDBJ databases">
        <title>A high-quality apple genome assembly.</title>
        <authorList>
            <person name="Hu J."/>
        </authorList>
    </citation>
    <scope>NUCLEOTIDE SEQUENCE [LARGE SCALE GENOMIC DNA]</scope>
    <source>
        <strain evidence="2">cv. HFTH1</strain>
        <tissue evidence="1">Young leaf</tissue>
    </source>
</reference>
<sequence length="60" mass="7014">MALLIHVLVPCRRCVLKSLNGRRGLILNLAGRFSGFLQLLIFHRLNLELGWRVFWFPPKI</sequence>
<dbReference type="EMBL" id="RDQH01000342">
    <property type="protein sequence ID" value="RXH70652.1"/>
    <property type="molecule type" value="Genomic_DNA"/>
</dbReference>
<dbReference type="Proteomes" id="UP000290289">
    <property type="component" value="Chromosome 16"/>
</dbReference>
<name>A0A498HL72_MALDO</name>
<dbReference type="AlphaFoldDB" id="A0A498HL72"/>
<protein>
    <submittedName>
        <fullName evidence="1">Uncharacterized protein</fullName>
    </submittedName>
</protein>
<organism evidence="1 2">
    <name type="scientific">Malus domestica</name>
    <name type="common">Apple</name>
    <name type="synonym">Pyrus malus</name>
    <dbReference type="NCBI Taxonomy" id="3750"/>
    <lineage>
        <taxon>Eukaryota</taxon>
        <taxon>Viridiplantae</taxon>
        <taxon>Streptophyta</taxon>
        <taxon>Embryophyta</taxon>
        <taxon>Tracheophyta</taxon>
        <taxon>Spermatophyta</taxon>
        <taxon>Magnoliopsida</taxon>
        <taxon>eudicotyledons</taxon>
        <taxon>Gunneridae</taxon>
        <taxon>Pentapetalae</taxon>
        <taxon>rosids</taxon>
        <taxon>fabids</taxon>
        <taxon>Rosales</taxon>
        <taxon>Rosaceae</taxon>
        <taxon>Amygdaloideae</taxon>
        <taxon>Maleae</taxon>
        <taxon>Malus</taxon>
    </lineage>
</organism>